<evidence type="ECO:0000313" key="1">
    <source>
        <dbReference type="EMBL" id="KIM51411.1"/>
    </source>
</evidence>
<protein>
    <recommendedName>
        <fullName evidence="3">hAT-like transposase RNase-H fold domain-containing protein</fullName>
    </recommendedName>
</protein>
<feature type="non-terminal residue" evidence="1">
    <location>
        <position position="71"/>
    </location>
</feature>
<dbReference type="AlphaFoldDB" id="A0A0C3D5M3"/>
<gene>
    <name evidence="1" type="ORF">SCLCIDRAFT_69310</name>
</gene>
<evidence type="ECO:0000313" key="2">
    <source>
        <dbReference type="Proteomes" id="UP000053989"/>
    </source>
</evidence>
<dbReference type="InParanoid" id="A0A0C3D5M3"/>
<dbReference type="HOGENOM" id="CLU_155624_0_0_1"/>
<dbReference type="OrthoDB" id="1607513at2759"/>
<dbReference type="EMBL" id="KN822259">
    <property type="protein sequence ID" value="KIM51411.1"/>
    <property type="molecule type" value="Genomic_DNA"/>
</dbReference>
<keyword evidence="2" id="KW-1185">Reference proteome</keyword>
<reference evidence="1 2" key="1">
    <citation type="submission" date="2014-04" db="EMBL/GenBank/DDBJ databases">
        <authorList>
            <consortium name="DOE Joint Genome Institute"/>
            <person name="Kuo A."/>
            <person name="Kohler A."/>
            <person name="Nagy L.G."/>
            <person name="Floudas D."/>
            <person name="Copeland A."/>
            <person name="Barry K.W."/>
            <person name="Cichocki N."/>
            <person name="Veneault-Fourrey C."/>
            <person name="LaButti K."/>
            <person name="Lindquist E.A."/>
            <person name="Lipzen A."/>
            <person name="Lundell T."/>
            <person name="Morin E."/>
            <person name="Murat C."/>
            <person name="Sun H."/>
            <person name="Tunlid A."/>
            <person name="Henrissat B."/>
            <person name="Grigoriev I.V."/>
            <person name="Hibbett D.S."/>
            <person name="Martin F."/>
            <person name="Nordberg H.P."/>
            <person name="Cantor M.N."/>
            <person name="Hua S.X."/>
        </authorList>
    </citation>
    <scope>NUCLEOTIDE SEQUENCE [LARGE SCALE GENOMIC DNA]</scope>
    <source>
        <strain evidence="1 2">Foug A</strain>
    </source>
</reference>
<reference evidence="2" key="2">
    <citation type="submission" date="2015-01" db="EMBL/GenBank/DDBJ databases">
        <title>Evolutionary Origins and Diversification of the Mycorrhizal Mutualists.</title>
        <authorList>
            <consortium name="DOE Joint Genome Institute"/>
            <consortium name="Mycorrhizal Genomics Consortium"/>
            <person name="Kohler A."/>
            <person name="Kuo A."/>
            <person name="Nagy L.G."/>
            <person name="Floudas D."/>
            <person name="Copeland A."/>
            <person name="Barry K.W."/>
            <person name="Cichocki N."/>
            <person name="Veneault-Fourrey C."/>
            <person name="LaButti K."/>
            <person name="Lindquist E.A."/>
            <person name="Lipzen A."/>
            <person name="Lundell T."/>
            <person name="Morin E."/>
            <person name="Murat C."/>
            <person name="Riley R."/>
            <person name="Ohm R."/>
            <person name="Sun H."/>
            <person name="Tunlid A."/>
            <person name="Henrissat B."/>
            <person name="Grigoriev I.V."/>
            <person name="Hibbett D.S."/>
            <person name="Martin F."/>
        </authorList>
    </citation>
    <scope>NUCLEOTIDE SEQUENCE [LARGE SCALE GENOMIC DNA]</scope>
    <source>
        <strain evidence="2">Foug A</strain>
    </source>
</reference>
<name>A0A0C3D5M3_9AGAM</name>
<accession>A0A0C3D5M3</accession>
<dbReference type="Proteomes" id="UP000053989">
    <property type="component" value="Unassembled WGS sequence"/>
</dbReference>
<evidence type="ECO:0008006" key="3">
    <source>
        <dbReference type="Google" id="ProtNLM"/>
    </source>
</evidence>
<proteinExistence type="predicted"/>
<sequence>MHDLIINTWYDCFVDLQKQVGSALGNISFTSDVWTDRNCKSYLVMTGHWISEDPTMKALHFESALFAFHHL</sequence>
<organism evidence="1 2">
    <name type="scientific">Scleroderma citrinum Foug A</name>
    <dbReference type="NCBI Taxonomy" id="1036808"/>
    <lineage>
        <taxon>Eukaryota</taxon>
        <taxon>Fungi</taxon>
        <taxon>Dikarya</taxon>
        <taxon>Basidiomycota</taxon>
        <taxon>Agaricomycotina</taxon>
        <taxon>Agaricomycetes</taxon>
        <taxon>Agaricomycetidae</taxon>
        <taxon>Boletales</taxon>
        <taxon>Sclerodermatineae</taxon>
        <taxon>Sclerodermataceae</taxon>
        <taxon>Scleroderma</taxon>
    </lineage>
</organism>